<sequence length="52" mass="6323">MLNRRRTTRFKRNIRNASPNRRRITLKNIHKKILHRRSQYAMMLLDSCAAQS</sequence>
<dbReference type="EMBL" id="CP072133">
    <property type="protein sequence ID" value="QTH70786.1"/>
    <property type="molecule type" value="Genomic_DNA"/>
</dbReference>
<dbReference type="RefSeq" id="WP_208842369.1">
    <property type="nucleotide sequence ID" value="NZ_CP072133.1"/>
</dbReference>
<proteinExistence type="predicted"/>
<evidence type="ECO:0000313" key="1">
    <source>
        <dbReference type="EMBL" id="QTH70786.1"/>
    </source>
</evidence>
<dbReference type="AlphaFoldDB" id="A0A975DFB3"/>
<protein>
    <submittedName>
        <fullName evidence="1">Uncharacterized protein</fullName>
    </submittedName>
</protein>
<evidence type="ECO:0000313" key="2">
    <source>
        <dbReference type="Proteomes" id="UP000664904"/>
    </source>
</evidence>
<dbReference type="KEGG" id="pxi:J5O05_12850"/>
<accession>A0A975DFB3</accession>
<dbReference type="Proteomes" id="UP000664904">
    <property type="component" value="Chromosome"/>
</dbReference>
<reference evidence="1" key="1">
    <citation type="submission" date="2021-03" db="EMBL/GenBank/DDBJ databases">
        <title>Complete Genome of Pseudoalteromonas xiamenensis STKMTI.2, a new potential marine bacterium producing anti-Vibrio compounds.</title>
        <authorList>
            <person name="Handayani D.P."/>
            <person name="Isnansetyo A."/>
            <person name="Istiqomah I."/>
            <person name="Jumina J."/>
        </authorList>
    </citation>
    <scope>NUCLEOTIDE SEQUENCE</scope>
    <source>
        <strain evidence="1">STKMTI.2</strain>
    </source>
</reference>
<gene>
    <name evidence="1" type="ORF">J5O05_12850</name>
</gene>
<name>A0A975DFB3_9GAMM</name>
<organism evidence="1 2">
    <name type="scientific">Pseudoalteromonas xiamenensis</name>
    <dbReference type="NCBI Taxonomy" id="882626"/>
    <lineage>
        <taxon>Bacteria</taxon>
        <taxon>Pseudomonadati</taxon>
        <taxon>Pseudomonadota</taxon>
        <taxon>Gammaproteobacteria</taxon>
        <taxon>Alteromonadales</taxon>
        <taxon>Pseudoalteromonadaceae</taxon>
        <taxon>Pseudoalteromonas</taxon>
    </lineage>
</organism>
<keyword evidence="2" id="KW-1185">Reference proteome</keyword>